<dbReference type="AlphaFoldDB" id="A0AAE3KNI1"/>
<accession>A0AAE3KNI1</accession>
<gene>
    <name evidence="1" type="ORF">NJ959_09400</name>
</gene>
<name>A0AAE3KNI1_9CYAN</name>
<dbReference type="Proteomes" id="UP001204953">
    <property type="component" value="Unassembled WGS sequence"/>
</dbReference>
<sequence length="74" mass="8542">MTGTAMNIDKRKETENLLRQQSEQQRLIMDMTQRIRESLLAIAAEAFLLINWKQYLGDFSKSMLLMPAIKVVLG</sequence>
<reference evidence="1" key="1">
    <citation type="submission" date="2022-06" db="EMBL/GenBank/DDBJ databases">
        <title>New cyanobacteria of genus Symplocastrum in benthos of Lake Baikal.</title>
        <authorList>
            <person name="Sorokovikova E."/>
            <person name="Tikhonova I."/>
            <person name="Krasnopeev A."/>
            <person name="Evseev P."/>
            <person name="Gladkikh A."/>
            <person name="Belykh O."/>
        </authorList>
    </citation>
    <scope>NUCLEOTIDE SEQUENCE</scope>
    <source>
        <strain evidence="1">BBK-W-15</strain>
    </source>
</reference>
<evidence type="ECO:0000313" key="1">
    <source>
        <dbReference type="EMBL" id="MCP2728683.1"/>
    </source>
</evidence>
<dbReference type="RefSeq" id="WP_254011478.1">
    <property type="nucleotide sequence ID" value="NZ_JAMZMM010000068.1"/>
</dbReference>
<protein>
    <submittedName>
        <fullName evidence="1">Uncharacterized protein</fullName>
    </submittedName>
</protein>
<comment type="caution">
    <text evidence="1">The sequence shown here is derived from an EMBL/GenBank/DDBJ whole genome shotgun (WGS) entry which is preliminary data.</text>
</comment>
<evidence type="ECO:0000313" key="2">
    <source>
        <dbReference type="Proteomes" id="UP001204953"/>
    </source>
</evidence>
<keyword evidence="2" id="KW-1185">Reference proteome</keyword>
<proteinExistence type="predicted"/>
<organism evidence="1 2">
    <name type="scientific">Limnofasciculus baicalensis BBK-W-15</name>
    <dbReference type="NCBI Taxonomy" id="2699891"/>
    <lineage>
        <taxon>Bacteria</taxon>
        <taxon>Bacillati</taxon>
        <taxon>Cyanobacteriota</taxon>
        <taxon>Cyanophyceae</taxon>
        <taxon>Coleofasciculales</taxon>
        <taxon>Coleofasciculaceae</taxon>
        <taxon>Limnofasciculus</taxon>
        <taxon>Limnofasciculus baicalensis</taxon>
    </lineage>
</organism>
<dbReference type="EMBL" id="JAMZMM010000068">
    <property type="protein sequence ID" value="MCP2728683.1"/>
    <property type="molecule type" value="Genomic_DNA"/>
</dbReference>